<accession>A0ACB8BNW2</accession>
<organism evidence="1 2">
    <name type="scientific">Leucogyrophana mollusca</name>
    <dbReference type="NCBI Taxonomy" id="85980"/>
    <lineage>
        <taxon>Eukaryota</taxon>
        <taxon>Fungi</taxon>
        <taxon>Dikarya</taxon>
        <taxon>Basidiomycota</taxon>
        <taxon>Agaricomycotina</taxon>
        <taxon>Agaricomycetes</taxon>
        <taxon>Agaricomycetidae</taxon>
        <taxon>Boletales</taxon>
        <taxon>Boletales incertae sedis</taxon>
        <taxon>Leucogyrophana</taxon>
    </lineage>
</organism>
<dbReference type="EMBL" id="MU266364">
    <property type="protein sequence ID" value="KAH7927606.1"/>
    <property type="molecule type" value="Genomic_DNA"/>
</dbReference>
<evidence type="ECO:0000313" key="1">
    <source>
        <dbReference type="EMBL" id="KAH7927606.1"/>
    </source>
</evidence>
<name>A0ACB8BNW2_9AGAM</name>
<reference evidence="1" key="1">
    <citation type="journal article" date="2021" name="New Phytol.">
        <title>Evolutionary innovations through gain and loss of genes in the ectomycorrhizal Boletales.</title>
        <authorList>
            <person name="Wu G."/>
            <person name="Miyauchi S."/>
            <person name="Morin E."/>
            <person name="Kuo A."/>
            <person name="Drula E."/>
            <person name="Varga T."/>
            <person name="Kohler A."/>
            <person name="Feng B."/>
            <person name="Cao Y."/>
            <person name="Lipzen A."/>
            <person name="Daum C."/>
            <person name="Hundley H."/>
            <person name="Pangilinan J."/>
            <person name="Johnson J."/>
            <person name="Barry K."/>
            <person name="LaButti K."/>
            <person name="Ng V."/>
            <person name="Ahrendt S."/>
            <person name="Min B."/>
            <person name="Choi I.G."/>
            <person name="Park H."/>
            <person name="Plett J.M."/>
            <person name="Magnuson J."/>
            <person name="Spatafora J.W."/>
            <person name="Nagy L.G."/>
            <person name="Henrissat B."/>
            <person name="Grigoriev I.V."/>
            <person name="Yang Z.L."/>
            <person name="Xu J."/>
            <person name="Martin F.M."/>
        </authorList>
    </citation>
    <scope>NUCLEOTIDE SEQUENCE</scope>
    <source>
        <strain evidence="1">KUC20120723A-06</strain>
    </source>
</reference>
<gene>
    <name evidence="1" type="ORF">BV22DRAFT_268537</name>
</gene>
<dbReference type="Proteomes" id="UP000790709">
    <property type="component" value="Unassembled WGS sequence"/>
</dbReference>
<protein>
    <submittedName>
        <fullName evidence="1">Uncharacterized protein</fullName>
    </submittedName>
</protein>
<comment type="caution">
    <text evidence="1">The sequence shown here is derived from an EMBL/GenBank/DDBJ whole genome shotgun (WGS) entry which is preliminary data.</text>
</comment>
<proteinExistence type="predicted"/>
<keyword evidence="2" id="KW-1185">Reference proteome</keyword>
<evidence type="ECO:0000313" key="2">
    <source>
        <dbReference type="Proteomes" id="UP000790709"/>
    </source>
</evidence>
<sequence>MGSMILPSDELPSTAWPCRVRHVRGQLTPSLEIDAAYFQRAINSLQHKKYGAMMQNYRPVADIDLFSALLDDDVFLEDDQHIEEDLHLINEKRELYQRWIDLHPTTKNNLLRFERSGYRIAEWASGHDHVVDLLAQVNDIIRLCRRLKVPLPTCRNIQYPLLKIEFEALRDEQFEGVFEFIDLPGVGESDDSFHSFEDLVRGVAKEVDAVVPVVSFKEVSKDDWRQQLPDIIKVAKDRVEEQMASVAKAFWPRKLDAQHRILGCSSRMGFSARSLLRHSRSAKPQFNEIWCEDAIEYDCAEKILGTHEPESTFHNLSFEVWNKAVSDQLTRSGLQSTIKRLVTEMVISSHQRALVEEGSRIAKQIRKAISNQHRLLLSMHRSTEAREQAYRTFEKARSDYQGVLAEWALTAADLQMTSSRKLKAGFQLLEREGTTVAYQAIENTEKANRTTLSAQRAEINDLGELVFQDVHAAEMFLQQVQVHMNKSLSYLKRKFVDFVRTLANRSRADHFASLKKRIQGFGTDDLHSILQGEIIEELTDRGSGMEALAFSTVRRKVMHTVATKHSAASAYRALQETIAKPLLKQKAIGAFQDTLSDSSSGSMDTSESFSRVEDLGFMLRAPIAVIAAVPWLFGSAIWPFMKNTEKFILNKDAFVTELKEHIIYPFFEALKQEGQNTLEQMMARSSEAARGAVRDALAMEEQQFESEQAVGNQSSSQTIGTALNTLLNLIAAEAALIKLQGLLKDIPSP</sequence>